<evidence type="ECO:0000256" key="3">
    <source>
        <dbReference type="SAM" id="MobiDB-lite"/>
    </source>
</evidence>
<dbReference type="Pfam" id="PF02536">
    <property type="entry name" value="mTERF"/>
    <property type="match status" value="1"/>
</dbReference>
<dbReference type="GO" id="GO:0005524">
    <property type="term" value="F:ATP binding"/>
    <property type="evidence" value="ECO:0007669"/>
    <property type="project" value="InterPro"/>
</dbReference>
<dbReference type="AlphaFoldDB" id="A0A3B3SZ87"/>
<dbReference type="Proteomes" id="UP000261540">
    <property type="component" value="Unplaced"/>
</dbReference>
<organism evidence="4 5">
    <name type="scientific">Paramormyrops kingsleyae</name>
    <dbReference type="NCBI Taxonomy" id="1676925"/>
    <lineage>
        <taxon>Eukaryota</taxon>
        <taxon>Metazoa</taxon>
        <taxon>Chordata</taxon>
        <taxon>Craniata</taxon>
        <taxon>Vertebrata</taxon>
        <taxon>Euteleostomi</taxon>
        <taxon>Actinopterygii</taxon>
        <taxon>Neopterygii</taxon>
        <taxon>Teleostei</taxon>
        <taxon>Osteoglossocephala</taxon>
        <taxon>Osteoglossomorpha</taxon>
        <taxon>Osteoglossiformes</taxon>
        <taxon>Mormyridae</taxon>
        <taxon>Paramormyrops</taxon>
    </lineage>
</organism>
<dbReference type="GeneTree" id="ENSGT00460000041648"/>
<proteinExistence type="inferred from homology"/>
<feature type="compositionally biased region" description="Acidic residues" evidence="3">
    <location>
        <begin position="266"/>
        <end position="291"/>
    </location>
</feature>
<evidence type="ECO:0000313" key="4">
    <source>
        <dbReference type="Ensembl" id="ENSPKIP00000036092.1"/>
    </source>
</evidence>
<reference evidence="4" key="1">
    <citation type="submission" date="2025-08" db="UniProtKB">
        <authorList>
            <consortium name="Ensembl"/>
        </authorList>
    </citation>
    <scope>IDENTIFICATION</scope>
</reference>
<evidence type="ECO:0000256" key="1">
    <source>
        <dbReference type="ARBA" id="ARBA00007692"/>
    </source>
</evidence>
<protein>
    <submittedName>
        <fullName evidence="4">Mitochondrial transcription termination factor 4</fullName>
    </submittedName>
</protein>
<dbReference type="InterPro" id="IPR011114">
    <property type="entry name" value="RuvA_C"/>
</dbReference>
<dbReference type="GO" id="GO:0003676">
    <property type="term" value="F:nucleic acid binding"/>
    <property type="evidence" value="ECO:0007669"/>
    <property type="project" value="InterPro"/>
</dbReference>
<name>A0A3B3SZ87_9TELE</name>
<dbReference type="CDD" id="cd14332">
    <property type="entry name" value="UBA_RuvA_C"/>
    <property type="match status" value="1"/>
</dbReference>
<dbReference type="GO" id="GO:0006310">
    <property type="term" value="P:DNA recombination"/>
    <property type="evidence" value="ECO:0007669"/>
    <property type="project" value="InterPro"/>
</dbReference>
<keyword evidence="5" id="KW-1185">Reference proteome</keyword>
<dbReference type="InterPro" id="IPR038538">
    <property type="entry name" value="MTERF_sf"/>
</dbReference>
<dbReference type="GO" id="GO:0009378">
    <property type="term" value="F:four-way junction helicase activity"/>
    <property type="evidence" value="ECO:0007669"/>
    <property type="project" value="InterPro"/>
</dbReference>
<dbReference type="GO" id="GO:0006281">
    <property type="term" value="P:DNA repair"/>
    <property type="evidence" value="ECO:0007669"/>
    <property type="project" value="InterPro"/>
</dbReference>
<dbReference type="InterPro" id="IPR003690">
    <property type="entry name" value="MTERF"/>
</dbReference>
<evidence type="ECO:0000313" key="5">
    <source>
        <dbReference type="Proteomes" id="UP000261540"/>
    </source>
</evidence>
<dbReference type="STRING" id="1676925.ENSPKIP00000036092"/>
<evidence type="ECO:0000256" key="2">
    <source>
        <dbReference type="ARBA" id="ARBA00022946"/>
    </source>
</evidence>
<dbReference type="GO" id="GO:0009379">
    <property type="term" value="C:Holliday junction helicase complex"/>
    <property type="evidence" value="ECO:0007669"/>
    <property type="project" value="InterPro"/>
</dbReference>
<sequence length="309" mass="35451">MLRRICSKSDGVLQEIDSRLQKPLRRPVREEVLPALVQLGFSEDQAELLLNGACNNRAGQTVALHLCGISHLVSLGLKSSSILKVLEKCPKLYRVKGTQMQQRIDNLRKLGLVEGSLQRVISQCPTLLTLPPKRLNLVCRCLQEKCLFTSQQVTEILRDFPSTMLEDAAQLEYKFQYAYFRMGLRQAEMVRSGLFRVSLEDLSCRHSFLERRGQYQTPDKKGQTRIANPSLKDVICPSEDTFLSRVAQATQEEFEVFRKLLVREQEAEEEDEEELQLISEEEDSEAEDEDVEGHGSEKRRSTNHRRRGK</sequence>
<reference evidence="4" key="2">
    <citation type="submission" date="2025-09" db="UniProtKB">
        <authorList>
            <consortium name="Ensembl"/>
        </authorList>
    </citation>
    <scope>IDENTIFICATION</scope>
</reference>
<keyword evidence="2" id="KW-0809">Transit peptide</keyword>
<dbReference type="Gene3D" id="1.25.70.10">
    <property type="entry name" value="Transcription termination factor 3, mitochondrial"/>
    <property type="match status" value="1"/>
</dbReference>
<accession>A0A3B3SZ87</accession>
<comment type="similarity">
    <text evidence="1">Belongs to the mTERF family.</text>
</comment>
<feature type="region of interest" description="Disordered" evidence="3">
    <location>
        <begin position="265"/>
        <end position="309"/>
    </location>
</feature>
<dbReference type="SMART" id="SM00733">
    <property type="entry name" value="Mterf"/>
    <property type="match status" value="3"/>
</dbReference>
<dbReference type="Ensembl" id="ENSPKIT00000017032.1">
    <property type="protein sequence ID" value="ENSPKIP00000036092.1"/>
    <property type="gene ID" value="ENSPKIG00000014785.1"/>
</dbReference>